<accession>A0A822ZJ45</accession>
<organism evidence="1 2">
    <name type="scientific">Nelumbo nucifera</name>
    <name type="common">Sacred lotus</name>
    <dbReference type="NCBI Taxonomy" id="4432"/>
    <lineage>
        <taxon>Eukaryota</taxon>
        <taxon>Viridiplantae</taxon>
        <taxon>Streptophyta</taxon>
        <taxon>Embryophyta</taxon>
        <taxon>Tracheophyta</taxon>
        <taxon>Spermatophyta</taxon>
        <taxon>Magnoliopsida</taxon>
        <taxon>Proteales</taxon>
        <taxon>Nelumbonaceae</taxon>
        <taxon>Nelumbo</taxon>
    </lineage>
</organism>
<name>A0A822ZJ45_NELNU</name>
<protein>
    <submittedName>
        <fullName evidence="1">Uncharacterized protein</fullName>
    </submittedName>
</protein>
<dbReference type="EMBL" id="DUZY01000007">
    <property type="protein sequence ID" value="DAD44663.1"/>
    <property type="molecule type" value="Genomic_DNA"/>
</dbReference>
<evidence type="ECO:0000313" key="1">
    <source>
        <dbReference type="EMBL" id="DAD44663.1"/>
    </source>
</evidence>
<reference evidence="1 2" key="1">
    <citation type="journal article" date="2020" name="Mol. Biol. Evol.">
        <title>Distinct Expression and Methylation Patterns for Genes with Different Fates following a Single Whole-Genome Duplication in Flowering Plants.</title>
        <authorList>
            <person name="Shi T."/>
            <person name="Rahmani R.S."/>
            <person name="Gugger P.F."/>
            <person name="Wang M."/>
            <person name="Li H."/>
            <person name="Zhang Y."/>
            <person name="Li Z."/>
            <person name="Wang Q."/>
            <person name="Van de Peer Y."/>
            <person name="Marchal K."/>
            <person name="Chen J."/>
        </authorList>
    </citation>
    <scope>NUCLEOTIDE SEQUENCE [LARGE SCALE GENOMIC DNA]</scope>
    <source>
        <tissue evidence="1">Leaf</tissue>
    </source>
</reference>
<gene>
    <name evidence="1" type="ORF">HUJ06_002893</name>
</gene>
<evidence type="ECO:0000313" key="2">
    <source>
        <dbReference type="Proteomes" id="UP000607653"/>
    </source>
</evidence>
<sequence length="48" mass="5583">MRWLPTISSNGETDSPLCHPHRRMWSVSPSTFSFSFVVFSMKFHEVVP</sequence>
<dbReference type="AlphaFoldDB" id="A0A822ZJ45"/>
<keyword evidence="2" id="KW-1185">Reference proteome</keyword>
<comment type="caution">
    <text evidence="1">The sequence shown here is derived from an EMBL/GenBank/DDBJ whole genome shotgun (WGS) entry which is preliminary data.</text>
</comment>
<proteinExistence type="predicted"/>
<dbReference type="Proteomes" id="UP000607653">
    <property type="component" value="Unassembled WGS sequence"/>
</dbReference>